<evidence type="ECO:0000259" key="5">
    <source>
        <dbReference type="PROSITE" id="PS50931"/>
    </source>
</evidence>
<dbReference type="FunFam" id="1.10.10.10:FF:000001">
    <property type="entry name" value="LysR family transcriptional regulator"/>
    <property type="match status" value="1"/>
</dbReference>
<dbReference type="EMBL" id="FNLO01000002">
    <property type="protein sequence ID" value="SDV47358.1"/>
    <property type="molecule type" value="Genomic_DNA"/>
</dbReference>
<proteinExistence type="inferred from homology"/>
<dbReference type="GO" id="GO:0003700">
    <property type="term" value="F:DNA-binding transcription factor activity"/>
    <property type="evidence" value="ECO:0007669"/>
    <property type="project" value="InterPro"/>
</dbReference>
<evidence type="ECO:0000256" key="1">
    <source>
        <dbReference type="ARBA" id="ARBA00009437"/>
    </source>
</evidence>
<protein>
    <submittedName>
        <fullName evidence="6">DNA-binding transcriptional regulator, LysR family</fullName>
    </submittedName>
</protein>
<dbReference type="RefSeq" id="WP_091905883.1">
    <property type="nucleotide sequence ID" value="NZ_FNLO01000002.1"/>
</dbReference>
<dbReference type="Proteomes" id="UP000243719">
    <property type="component" value="Unassembled WGS sequence"/>
</dbReference>
<comment type="similarity">
    <text evidence="1">Belongs to the LysR transcriptional regulatory family.</text>
</comment>
<organism evidence="6 7">
    <name type="scientific">Chitinasiproducens palmae</name>
    <dbReference type="NCBI Taxonomy" id="1770053"/>
    <lineage>
        <taxon>Bacteria</taxon>
        <taxon>Pseudomonadati</taxon>
        <taxon>Pseudomonadota</taxon>
        <taxon>Betaproteobacteria</taxon>
        <taxon>Burkholderiales</taxon>
        <taxon>Burkholderiaceae</taxon>
        <taxon>Chitinasiproducens</taxon>
    </lineage>
</organism>
<reference evidence="7" key="1">
    <citation type="submission" date="2016-09" db="EMBL/GenBank/DDBJ databases">
        <authorList>
            <person name="Varghese N."/>
            <person name="Submissions S."/>
        </authorList>
    </citation>
    <scope>NUCLEOTIDE SEQUENCE [LARGE SCALE GENOMIC DNA]</scope>
    <source>
        <strain evidence="7">JS23</strain>
    </source>
</reference>
<evidence type="ECO:0000256" key="3">
    <source>
        <dbReference type="ARBA" id="ARBA00023125"/>
    </source>
</evidence>
<evidence type="ECO:0000313" key="7">
    <source>
        <dbReference type="Proteomes" id="UP000243719"/>
    </source>
</evidence>
<dbReference type="InterPro" id="IPR036388">
    <property type="entry name" value="WH-like_DNA-bd_sf"/>
</dbReference>
<dbReference type="PANTHER" id="PTHR30419:SF8">
    <property type="entry name" value="NITROGEN ASSIMILATION TRANSCRIPTIONAL ACTIVATOR-RELATED"/>
    <property type="match status" value="1"/>
</dbReference>
<dbReference type="PANTHER" id="PTHR30419">
    <property type="entry name" value="HTH-TYPE TRANSCRIPTIONAL REGULATOR YBHD"/>
    <property type="match status" value="1"/>
</dbReference>
<evidence type="ECO:0000256" key="2">
    <source>
        <dbReference type="ARBA" id="ARBA00023015"/>
    </source>
</evidence>
<dbReference type="InterPro" id="IPR036390">
    <property type="entry name" value="WH_DNA-bd_sf"/>
</dbReference>
<dbReference type="InterPro" id="IPR005119">
    <property type="entry name" value="LysR_subst-bd"/>
</dbReference>
<dbReference type="SUPFAM" id="SSF53850">
    <property type="entry name" value="Periplasmic binding protein-like II"/>
    <property type="match status" value="1"/>
</dbReference>
<dbReference type="Pfam" id="PF03466">
    <property type="entry name" value="LysR_substrate"/>
    <property type="match status" value="1"/>
</dbReference>
<sequence>MSINFDLNDLQAFRALAEHGSFRHAADAVCISQPALSRRIDKLEKALGVKLFDRTTRRVTLTMTGRAFAPRAERLLDDLDDALIGITDAAPSRRGQLTVACVPSAAYYFMPRVIAQYHQLYPNVRLKVLDTGANRVCAAVVSGEADLGLSFAGNLDEQVQFEWLVHEHYVAACRRDHPLAGRQEVSWSEFFEHDYIMVDKTSGNRFLLDQALMHLKPARASLCETRHVTTMLGMVEAGLGIAAVPTMAMPGNTHPILTSVPLVEPTVARNVGLIKRRGRALSPAARELEALIVGMKTPLPSLPGAATGASSSDSAPNP</sequence>
<keyword evidence="2" id="KW-0805">Transcription regulation</keyword>
<dbReference type="STRING" id="1770053.SAMN05216551_102512"/>
<feature type="domain" description="HTH lysR-type" evidence="5">
    <location>
        <begin position="5"/>
        <end position="62"/>
    </location>
</feature>
<evidence type="ECO:0000313" key="6">
    <source>
        <dbReference type="EMBL" id="SDV47358.1"/>
    </source>
</evidence>
<dbReference type="CDD" id="cd08440">
    <property type="entry name" value="PBP2_LTTR_like_4"/>
    <property type="match status" value="1"/>
</dbReference>
<keyword evidence="7" id="KW-1185">Reference proteome</keyword>
<dbReference type="InterPro" id="IPR000847">
    <property type="entry name" value="LysR_HTH_N"/>
</dbReference>
<dbReference type="PRINTS" id="PR00039">
    <property type="entry name" value="HTHLYSR"/>
</dbReference>
<dbReference type="OrthoDB" id="8675247at2"/>
<dbReference type="GO" id="GO:0005829">
    <property type="term" value="C:cytosol"/>
    <property type="evidence" value="ECO:0007669"/>
    <property type="project" value="TreeGrafter"/>
</dbReference>
<dbReference type="PROSITE" id="PS50931">
    <property type="entry name" value="HTH_LYSR"/>
    <property type="match status" value="1"/>
</dbReference>
<dbReference type="Pfam" id="PF00126">
    <property type="entry name" value="HTH_1"/>
    <property type="match status" value="1"/>
</dbReference>
<name>A0A1H2PLM2_9BURK</name>
<dbReference type="Gene3D" id="3.40.190.290">
    <property type="match status" value="1"/>
</dbReference>
<keyword evidence="4" id="KW-0804">Transcription</keyword>
<gene>
    <name evidence="6" type="ORF">SAMN05216551_102512</name>
</gene>
<dbReference type="SUPFAM" id="SSF46785">
    <property type="entry name" value="Winged helix' DNA-binding domain"/>
    <property type="match status" value="1"/>
</dbReference>
<evidence type="ECO:0000256" key="4">
    <source>
        <dbReference type="ARBA" id="ARBA00023163"/>
    </source>
</evidence>
<dbReference type="InterPro" id="IPR050950">
    <property type="entry name" value="HTH-type_LysR_regulators"/>
</dbReference>
<keyword evidence="3 6" id="KW-0238">DNA-binding</keyword>
<dbReference type="GO" id="GO:0003677">
    <property type="term" value="F:DNA binding"/>
    <property type="evidence" value="ECO:0007669"/>
    <property type="project" value="UniProtKB-KW"/>
</dbReference>
<dbReference type="Gene3D" id="1.10.10.10">
    <property type="entry name" value="Winged helix-like DNA-binding domain superfamily/Winged helix DNA-binding domain"/>
    <property type="match status" value="1"/>
</dbReference>
<accession>A0A1H2PLM2</accession>
<dbReference type="AlphaFoldDB" id="A0A1H2PLM2"/>